<dbReference type="Pfam" id="PF12937">
    <property type="entry name" value="F-box-like"/>
    <property type="match status" value="1"/>
</dbReference>
<dbReference type="CDD" id="cd09917">
    <property type="entry name" value="F-box_SF"/>
    <property type="match status" value="1"/>
</dbReference>
<dbReference type="InParanoid" id="A0A1Y1XZ18"/>
<dbReference type="InterPro" id="IPR036047">
    <property type="entry name" value="F-box-like_dom_sf"/>
</dbReference>
<evidence type="ECO:0000313" key="3">
    <source>
        <dbReference type="Proteomes" id="UP000193498"/>
    </source>
</evidence>
<evidence type="ECO:0000313" key="2">
    <source>
        <dbReference type="EMBL" id="ORX90614.1"/>
    </source>
</evidence>
<dbReference type="InterPro" id="IPR001810">
    <property type="entry name" value="F-box_dom"/>
</dbReference>
<name>A0A1Y1XZ18_9FUNG</name>
<comment type="caution">
    <text evidence="2">The sequence shown here is derived from an EMBL/GenBank/DDBJ whole genome shotgun (WGS) entry which is preliminary data.</text>
</comment>
<protein>
    <recommendedName>
        <fullName evidence="1">F-box domain-containing protein</fullName>
    </recommendedName>
</protein>
<reference evidence="2 3" key="1">
    <citation type="submission" date="2016-07" db="EMBL/GenBank/DDBJ databases">
        <title>Pervasive Adenine N6-methylation of Active Genes in Fungi.</title>
        <authorList>
            <consortium name="DOE Joint Genome Institute"/>
            <person name="Mondo S.J."/>
            <person name="Dannebaum R.O."/>
            <person name="Kuo R.C."/>
            <person name="Labutti K."/>
            <person name="Haridas S."/>
            <person name="Kuo A."/>
            <person name="Salamov A."/>
            <person name="Ahrendt S.R."/>
            <person name="Lipzen A."/>
            <person name="Sullivan W."/>
            <person name="Andreopoulos W.B."/>
            <person name="Clum A."/>
            <person name="Lindquist E."/>
            <person name="Daum C."/>
            <person name="Ramamoorthy G.K."/>
            <person name="Gryganskyi A."/>
            <person name="Culley D."/>
            <person name="Magnuson J.K."/>
            <person name="James T.Y."/>
            <person name="O'Malley M.A."/>
            <person name="Stajich J.E."/>
            <person name="Spatafora J.W."/>
            <person name="Visel A."/>
            <person name="Grigoriev I.V."/>
        </authorList>
    </citation>
    <scope>NUCLEOTIDE SEQUENCE [LARGE SCALE GENOMIC DNA]</scope>
    <source>
        <strain evidence="2 3">CBS 931.73</strain>
    </source>
</reference>
<evidence type="ECO:0000259" key="1">
    <source>
        <dbReference type="PROSITE" id="PS50181"/>
    </source>
</evidence>
<dbReference type="EMBL" id="MCFE01000372">
    <property type="protein sequence ID" value="ORX90614.1"/>
    <property type="molecule type" value="Genomic_DNA"/>
</dbReference>
<accession>A0A1Y1XZ18</accession>
<organism evidence="2 3">
    <name type="scientific">Basidiobolus meristosporus CBS 931.73</name>
    <dbReference type="NCBI Taxonomy" id="1314790"/>
    <lineage>
        <taxon>Eukaryota</taxon>
        <taxon>Fungi</taxon>
        <taxon>Fungi incertae sedis</taxon>
        <taxon>Zoopagomycota</taxon>
        <taxon>Entomophthoromycotina</taxon>
        <taxon>Basidiobolomycetes</taxon>
        <taxon>Basidiobolales</taxon>
        <taxon>Basidiobolaceae</taxon>
        <taxon>Basidiobolus</taxon>
    </lineage>
</organism>
<dbReference type="AlphaFoldDB" id="A0A1Y1XZ18"/>
<sequence>MLQLAETQNKMLPKKLVTAEGKVLDLERLTQFVHVILITVSSLRCPIGPQLLRILKFIGLENEDSNETFTDPFTGTTLTISQEDLERLVKLNRILLRWDTLFLILLPGNLNDVLEARSYYTLRNDTNEGRVEFLADEEMALARSLGLTTSNTYIYPAIFHIQPKTLQLSPIKIGLSPGYYGYHSLISFLAATRLEIEVKSLKAIIDSETRIEQMDLSRSDDHALPQSSLSSIPNPAFPAEIMETIFEFLNTRELEKVSSLSREWRHIVFRVWRNKVRRVTGSVIDILPKDDEGKIALVHTKPSVHQQLNRVAHSPSITTSRIQRWRYCHRPKIPVLQLERKLLELSELLSIAT</sequence>
<dbReference type="Gene3D" id="1.20.1280.50">
    <property type="match status" value="1"/>
</dbReference>
<dbReference type="PROSITE" id="PS50181">
    <property type="entry name" value="FBOX"/>
    <property type="match status" value="1"/>
</dbReference>
<proteinExistence type="predicted"/>
<dbReference type="SUPFAM" id="SSF81383">
    <property type="entry name" value="F-box domain"/>
    <property type="match status" value="1"/>
</dbReference>
<keyword evidence="3" id="KW-1185">Reference proteome</keyword>
<dbReference type="OrthoDB" id="2360568at2759"/>
<gene>
    <name evidence="2" type="ORF">K493DRAFT_339906</name>
</gene>
<feature type="domain" description="F-box" evidence="1">
    <location>
        <begin position="231"/>
        <end position="275"/>
    </location>
</feature>
<dbReference type="Proteomes" id="UP000193498">
    <property type="component" value="Unassembled WGS sequence"/>
</dbReference>